<dbReference type="Gene3D" id="3.40.50.300">
    <property type="entry name" value="P-loop containing nucleotide triphosphate hydrolases"/>
    <property type="match status" value="1"/>
</dbReference>
<name>A0A6J6WT79_9ZZZZ</name>
<organism evidence="1">
    <name type="scientific">freshwater metagenome</name>
    <dbReference type="NCBI Taxonomy" id="449393"/>
    <lineage>
        <taxon>unclassified sequences</taxon>
        <taxon>metagenomes</taxon>
        <taxon>ecological metagenomes</taxon>
    </lineage>
</organism>
<protein>
    <submittedName>
        <fullName evidence="1">Unannotated protein</fullName>
    </submittedName>
</protein>
<reference evidence="1" key="1">
    <citation type="submission" date="2020-05" db="EMBL/GenBank/DDBJ databases">
        <authorList>
            <person name="Chiriac C."/>
            <person name="Salcher M."/>
            <person name="Ghai R."/>
            <person name="Kavagutti S V."/>
        </authorList>
    </citation>
    <scope>NUCLEOTIDE SEQUENCE</scope>
</reference>
<proteinExistence type="predicted"/>
<accession>A0A6J6WT79</accession>
<gene>
    <name evidence="1" type="ORF">UFOPK2975_00220</name>
</gene>
<evidence type="ECO:0000313" key="1">
    <source>
        <dbReference type="EMBL" id="CAB4786068.1"/>
    </source>
</evidence>
<dbReference type="EMBL" id="CAFAAG010000008">
    <property type="protein sequence ID" value="CAB4786068.1"/>
    <property type="molecule type" value="Genomic_DNA"/>
</dbReference>
<dbReference type="SUPFAM" id="SSF52540">
    <property type="entry name" value="P-loop containing nucleoside triphosphate hydrolases"/>
    <property type="match status" value="1"/>
</dbReference>
<sequence>MIVCWSVKGGNGTTVVAAALALVLAQRHEAGARLIDMSGDTPSALGMSEPASEGIAEWLSATDHPGAEALNNLMLPVTAHLGVIPRGRNIIVPSLANPDRLRDLALVVAESDLPTIVDAGSGLATIPIIEYATQSLLIIRPCYLALRRASLLTTKPHGVIVITEPGRALGVHDVESVVGAPVLAEIPFDPAIARAVDAGLLAGRVPTLLAKHLADVCSPLSRP</sequence>
<dbReference type="AlphaFoldDB" id="A0A6J6WT79"/>
<dbReference type="InterPro" id="IPR027417">
    <property type="entry name" value="P-loop_NTPase"/>
</dbReference>